<dbReference type="Proteomes" id="UP000192223">
    <property type="component" value="Unplaced"/>
</dbReference>
<protein>
    <recommendedName>
        <fullName evidence="10">Short-chain dehydrogenase/reductase 3</fullName>
    </recommendedName>
    <alternativeName>
        <fullName evidence="11">Retinal short-chain dehydrogenase/reductase 1</fullName>
    </alternativeName>
</protein>
<dbReference type="GeneID" id="108733319"/>
<evidence type="ECO:0000313" key="13">
    <source>
        <dbReference type="Proteomes" id="UP000192223"/>
    </source>
</evidence>
<dbReference type="Gene3D" id="3.40.50.720">
    <property type="entry name" value="NAD(P)-binding Rossmann-like Domain"/>
    <property type="match status" value="1"/>
</dbReference>
<reference evidence="14" key="1">
    <citation type="submission" date="2025-08" db="UniProtKB">
        <authorList>
            <consortium name="RefSeq"/>
        </authorList>
    </citation>
    <scope>IDENTIFICATION</scope>
    <source>
        <tissue evidence="14">Entire body</tissue>
    </source>
</reference>
<keyword evidence="6" id="KW-0560">Oxidoreductase</keyword>
<dbReference type="PANTHER" id="PTHR24322">
    <property type="entry name" value="PKSB"/>
    <property type="match status" value="1"/>
</dbReference>
<proteinExistence type="inferred from homology"/>
<dbReference type="AlphaFoldDB" id="A0A7F5R709"/>
<evidence type="ECO:0000256" key="8">
    <source>
        <dbReference type="ARBA" id="ARBA00023136"/>
    </source>
</evidence>
<evidence type="ECO:0000256" key="9">
    <source>
        <dbReference type="ARBA" id="ARBA00059620"/>
    </source>
</evidence>
<dbReference type="InterPro" id="IPR002347">
    <property type="entry name" value="SDR_fam"/>
</dbReference>
<keyword evidence="8" id="KW-0472">Membrane</keyword>
<evidence type="ECO:0000256" key="12">
    <source>
        <dbReference type="RuleBase" id="RU000363"/>
    </source>
</evidence>
<comment type="subcellular location">
    <subcellularLocation>
        <location evidence="1">Membrane</location>
        <topology evidence="1">Multi-pass membrane protein</topology>
    </subcellularLocation>
</comment>
<dbReference type="FunFam" id="3.40.50.720:FF:000131">
    <property type="entry name" value="Short-chain dehydrogenase/reductase 3"/>
    <property type="match status" value="1"/>
</dbReference>
<keyword evidence="3" id="KW-0812">Transmembrane</keyword>
<keyword evidence="7" id="KW-0443">Lipid metabolism</keyword>
<dbReference type="GO" id="GO:0052650">
    <property type="term" value="F:all-trans-retinol dehydrogenase (NADP+) activity"/>
    <property type="evidence" value="ECO:0007669"/>
    <property type="project" value="UniProtKB-ARBA"/>
</dbReference>
<dbReference type="InterPro" id="IPR036291">
    <property type="entry name" value="NAD(P)-bd_dom_sf"/>
</dbReference>
<evidence type="ECO:0000256" key="1">
    <source>
        <dbReference type="ARBA" id="ARBA00004141"/>
    </source>
</evidence>
<dbReference type="PRINTS" id="PR00080">
    <property type="entry name" value="SDRFAMILY"/>
</dbReference>
<comment type="function">
    <text evidence="9">Catalyzes the reduction of all-trans-retinal to all-trans-retinol in the presence of NADPH.</text>
</comment>
<dbReference type="GO" id="GO:0005811">
    <property type="term" value="C:lipid droplet"/>
    <property type="evidence" value="ECO:0007669"/>
    <property type="project" value="TreeGrafter"/>
</dbReference>
<evidence type="ECO:0000256" key="4">
    <source>
        <dbReference type="ARBA" id="ARBA00022857"/>
    </source>
</evidence>
<keyword evidence="5" id="KW-1133">Transmembrane helix</keyword>
<dbReference type="OrthoDB" id="5840532at2759"/>
<dbReference type="KEGG" id="apln:108733319"/>
<dbReference type="CDD" id="cd05339">
    <property type="entry name" value="17beta-HSDXI-like_SDR_c"/>
    <property type="match status" value="1"/>
</dbReference>
<evidence type="ECO:0000256" key="11">
    <source>
        <dbReference type="ARBA" id="ARBA00082544"/>
    </source>
</evidence>
<evidence type="ECO:0000313" key="14">
    <source>
        <dbReference type="RefSeq" id="XP_025831747.1"/>
    </source>
</evidence>
<dbReference type="PANTHER" id="PTHR24322:SF736">
    <property type="entry name" value="RETINOL DEHYDROGENASE 10"/>
    <property type="match status" value="1"/>
</dbReference>
<evidence type="ECO:0000256" key="3">
    <source>
        <dbReference type="ARBA" id="ARBA00022692"/>
    </source>
</evidence>
<gene>
    <name evidence="14" type="primary">LOC108733319</name>
</gene>
<accession>A0A7F5R709</accession>
<dbReference type="FunCoup" id="A0A7F5R709">
    <property type="interactions" value="1"/>
</dbReference>
<dbReference type="PRINTS" id="PR00081">
    <property type="entry name" value="GDHRDH"/>
</dbReference>
<keyword evidence="13" id="KW-1185">Reference proteome</keyword>
<evidence type="ECO:0000256" key="2">
    <source>
        <dbReference type="ARBA" id="ARBA00006484"/>
    </source>
</evidence>
<organism evidence="13 14">
    <name type="scientific">Agrilus planipennis</name>
    <name type="common">Emerald ash borer</name>
    <name type="synonym">Agrilus marcopoli</name>
    <dbReference type="NCBI Taxonomy" id="224129"/>
    <lineage>
        <taxon>Eukaryota</taxon>
        <taxon>Metazoa</taxon>
        <taxon>Ecdysozoa</taxon>
        <taxon>Arthropoda</taxon>
        <taxon>Hexapoda</taxon>
        <taxon>Insecta</taxon>
        <taxon>Pterygota</taxon>
        <taxon>Neoptera</taxon>
        <taxon>Endopterygota</taxon>
        <taxon>Coleoptera</taxon>
        <taxon>Polyphaga</taxon>
        <taxon>Elateriformia</taxon>
        <taxon>Buprestoidea</taxon>
        <taxon>Buprestidae</taxon>
        <taxon>Agrilinae</taxon>
        <taxon>Agrilus</taxon>
    </lineage>
</organism>
<evidence type="ECO:0000256" key="7">
    <source>
        <dbReference type="ARBA" id="ARBA00023098"/>
    </source>
</evidence>
<sequence length="322" mass="36233">MNSDVTNWSQTSAERSVGQQVREILEIIGDTLLLFLRIFYFVAVSVYKKIVPPALKEVKGKVVVITGTGHGIGRELAYLYSQEGAIVVGLDVNEKGNEETFNEIVRNGHQKGCWYTCDVSKRENVLEISKKITKEVGDVSVLINNAGIMPCHPVEKHTPEEIERIFKINVIAHFWTLEAFLPIMKKNNDGHIVALSSCAGLFGLKNLVPYCASKFAVRGLMEALYEEIRVAPNNQIKTTIVFPYMTDTGLCKNPKIRFKNSMRLLNPQHLAQEIMRAQRSDIFEISVPSYLQLLNSTSEMLPHDARIAIGNYLDTYVDSDLK</sequence>
<dbReference type="InParanoid" id="A0A7F5R709"/>
<dbReference type="RefSeq" id="XP_025831747.1">
    <property type="nucleotide sequence ID" value="XM_025975962.1"/>
</dbReference>
<dbReference type="Pfam" id="PF00106">
    <property type="entry name" value="adh_short"/>
    <property type="match status" value="1"/>
</dbReference>
<evidence type="ECO:0000256" key="5">
    <source>
        <dbReference type="ARBA" id="ARBA00022989"/>
    </source>
</evidence>
<dbReference type="SUPFAM" id="SSF51735">
    <property type="entry name" value="NAD(P)-binding Rossmann-fold domains"/>
    <property type="match status" value="1"/>
</dbReference>
<evidence type="ECO:0000256" key="6">
    <source>
        <dbReference type="ARBA" id="ARBA00023002"/>
    </source>
</evidence>
<keyword evidence="4" id="KW-0521">NADP</keyword>
<name>A0A7F5R709_AGRPL</name>
<comment type="similarity">
    <text evidence="2 12">Belongs to the short-chain dehydrogenases/reductases (SDR) family.</text>
</comment>
<evidence type="ECO:0000256" key="10">
    <source>
        <dbReference type="ARBA" id="ARBA00068717"/>
    </source>
</evidence>
<dbReference type="GO" id="GO:0016020">
    <property type="term" value="C:membrane"/>
    <property type="evidence" value="ECO:0007669"/>
    <property type="project" value="UniProtKB-SubCell"/>
</dbReference>